<dbReference type="EMBL" id="ML732236">
    <property type="protein sequence ID" value="KAB8072932.1"/>
    <property type="molecule type" value="Genomic_DNA"/>
</dbReference>
<reference evidence="1 2" key="1">
    <citation type="submission" date="2019-04" db="EMBL/GenBank/DDBJ databases">
        <title>Friends and foes A comparative genomics study of 23 Aspergillus species from section Flavi.</title>
        <authorList>
            <consortium name="DOE Joint Genome Institute"/>
            <person name="Kjaerbolling I."/>
            <person name="Vesth T."/>
            <person name="Frisvad J.C."/>
            <person name="Nybo J.L."/>
            <person name="Theobald S."/>
            <person name="Kildgaard S."/>
            <person name="Isbrandt T."/>
            <person name="Kuo A."/>
            <person name="Sato A."/>
            <person name="Lyhne E.K."/>
            <person name="Kogle M.E."/>
            <person name="Wiebenga A."/>
            <person name="Kun R.S."/>
            <person name="Lubbers R.J."/>
            <person name="Makela M.R."/>
            <person name="Barry K."/>
            <person name="Chovatia M."/>
            <person name="Clum A."/>
            <person name="Daum C."/>
            <person name="Haridas S."/>
            <person name="He G."/>
            <person name="LaButti K."/>
            <person name="Lipzen A."/>
            <person name="Mondo S."/>
            <person name="Riley R."/>
            <person name="Salamov A."/>
            <person name="Simmons B.A."/>
            <person name="Magnuson J.K."/>
            <person name="Henrissat B."/>
            <person name="Mortensen U.H."/>
            <person name="Larsen T.O."/>
            <person name="Devries R.P."/>
            <person name="Grigoriev I.V."/>
            <person name="Machida M."/>
            <person name="Baker S.E."/>
            <person name="Andersen M.R."/>
        </authorList>
    </citation>
    <scope>NUCLEOTIDE SEQUENCE [LARGE SCALE GENOMIC DNA]</scope>
    <source>
        <strain evidence="1 2">CBS 151.66</strain>
    </source>
</reference>
<dbReference type="Proteomes" id="UP000326565">
    <property type="component" value="Unassembled WGS sequence"/>
</dbReference>
<name>A0A5N5X0P9_9EURO</name>
<proteinExistence type="predicted"/>
<evidence type="ECO:0000313" key="2">
    <source>
        <dbReference type="Proteomes" id="UP000326565"/>
    </source>
</evidence>
<accession>A0A5N5X0P9</accession>
<protein>
    <submittedName>
        <fullName evidence="1">Uncharacterized protein</fullName>
    </submittedName>
</protein>
<organism evidence="1 2">
    <name type="scientific">Aspergillus leporis</name>
    <dbReference type="NCBI Taxonomy" id="41062"/>
    <lineage>
        <taxon>Eukaryota</taxon>
        <taxon>Fungi</taxon>
        <taxon>Dikarya</taxon>
        <taxon>Ascomycota</taxon>
        <taxon>Pezizomycotina</taxon>
        <taxon>Eurotiomycetes</taxon>
        <taxon>Eurotiomycetidae</taxon>
        <taxon>Eurotiales</taxon>
        <taxon>Aspergillaceae</taxon>
        <taxon>Aspergillus</taxon>
        <taxon>Aspergillus subgen. Circumdati</taxon>
    </lineage>
</organism>
<dbReference type="AlphaFoldDB" id="A0A5N5X0P9"/>
<sequence length="72" mass="8075">MILWLSWAGPMGGREWGGTDHPFCGDFSVFLFWCVDLARYGLVILLGCGSAREAAGYVMYVCAYVCRVTYCY</sequence>
<gene>
    <name evidence="1" type="ORF">BDV29DRAFT_176388</name>
</gene>
<evidence type="ECO:0000313" key="1">
    <source>
        <dbReference type="EMBL" id="KAB8072932.1"/>
    </source>
</evidence>
<keyword evidence="2" id="KW-1185">Reference proteome</keyword>